<organism evidence="3 4">
    <name type="scientific">Metschnikowia aff. pulcherrima</name>
    <dbReference type="NCBI Taxonomy" id="2163413"/>
    <lineage>
        <taxon>Eukaryota</taxon>
        <taxon>Fungi</taxon>
        <taxon>Dikarya</taxon>
        <taxon>Ascomycota</taxon>
        <taxon>Saccharomycotina</taxon>
        <taxon>Pichiomycetes</taxon>
        <taxon>Metschnikowiaceae</taxon>
        <taxon>Metschnikowia</taxon>
    </lineage>
</organism>
<dbReference type="InterPro" id="IPR039251">
    <property type="entry name" value="OXLD1"/>
</dbReference>
<protein>
    <submittedName>
        <fullName evidence="3">Oxidoreductase-like protein, N-terminal</fullName>
    </submittedName>
</protein>
<evidence type="ECO:0000313" key="3">
    <source>
        <dbReference type="EMBL" id="QBM85525.1"/>
    </source>
</evidence>
<sequence length="214" mass="24354">MLVFGRRLISLTPERSKFKFYDLIKHSNRHPKHNTLPNSLLDKVGETDAESLRTIEDNEASEAKVKAAEAKIAKVFGGRIKGEDRQSSSRIDVGKPRIIGGIKVPDRPKEPDNCCMSGCVNCVWEIYNDDVKDWNIQRKKAASQLVAKGGVWPEDFHPPIELLRPENLPESIAQRARTENPEKNEEPWEKVPVQIRVFAEMEKRIKSRKKSAST</sequence>
<dbReference type="EMBL" id="CP034456">
    <property type="protein sequence ID" value="QBM85525.1"/>
    <property type="molecule type" value="Genomic_DNA"/>
</dbReference>
<feature type="region of interest" description="Disordered" evidence="1">
    <location>
        <begin position="167"/>
        <end position="188"/>
    </location>
</feature>
<keyword evidence="4" id="KW-1185">Reference proteome</keyword>
<dbReference type="STRING" id="2163413.A0A4P6XGC1"/>
<name>A0A4P6XGC1_9ASCO</name>
<evidence type="ECO:0000256" key="1">
    <source>
        <dbReference type="SAM" id="MobiDB-lite"/>
    </source>
</evidence>
<feature type="domain" description="Oxidoreductase-like" evidence="2">
    <location>
        <begin position="99"/>
        <end position="142"/>
    </location>
</feature>
<evidence type="ECO:0000259" key="2">
    <source>
        <dbReference type="Pfam" id="PF09791"/>
    </source>
</evidence>
<evidence type="ECO:0000313" key="4">
    <source>
        <dbReference type="Proteomes" id="UP000292447"/>
    </source>
</evidence>
<dbReference type="InterPro" id="IPR019180">
    <property type="entry name" value="Oxidoreductase-like_N"/>
</dbReference>
<accession>A0A4P6XGC1</accession>
<dbReference type="PANTHER" id="PTHR21193">
    <property type="entry name" value="OXIDOREDUCTASE-LIKE DOMAIN-CONTAINING PROTEIN 1"/>
    <property type="match status" value="1"/>
</dbReference>
<feature type="compositionally biased region" description="Basic and acidic residues" evidence="1">
    <location>
        <begin position="176"/>
        <end position="188"/>
    </location>
</feature>
<reference evidence="4" key="1">
    <citation type="submission" date="2019-03" db="EMBL/GenBank/DDBJ databases">
        <title>Snf2 controls pulcherriminic acid biosynthesis and connects pigmentation and antifungal activity of the yeast Metschnikowia pulcherrima.</title>
        <authorList>
            <person name="Gore-Lloyd D."/>
            <person name="Sumann I."/>
            <person name="Brachmann A.O."/>
            <person name="Schneeberger K."/>
            <person name="Ortiz-Merino R.A."/>
            <person name="Moreno-Beltran M."/>
            <person name="Schlaefli M."/>
            <person name="Kirner P."/>
            <person name="Santos Kron A."/>
            <person name="Wolfe K.H."/>
            <person name="Piel J."/>
            <person name="Ahrens C.H."/>
            <person name="Henk D."/>
            <person name="Freimoser F.M."/>
        </authorList>
    </citation>
    <scope>NUCLEOTIDE SEQUENCE [LARGE SCALE GENOMIC DNA]</scope>
    <source>
        <strain evidence="4">APC 1.2</strain>
    </source>
</reference>
<dbReference type="AlphaFoldDB" id="A0A4P6XGC1"/>
<dbReference type="Pfam" id="PF09791">
    <property type="entry name" value="Oxidored-like"/>
    <property type="match status" value="1"/>
</dbReference>
<gene>
    <name evidence="3" type="primary">MPUL0A01460</name>
    <name evidence="3" type="ORF">METSCH_A01460</name>
</gene>
<dbReference type="Proteomes" id="UP000292447">
    <property type="component" value="Chromosome I"/>
</dbReference>
<dbReference type="GO" id="GO:0005739">
    <property type="term" value="C:mitochondrion"/>
    <property type="evidence" value="ECO:0007669"/>
    <property type="project" value="TreeGrafter"/>
</dbReference>
<dbReference type="PANTHER" id="PTHR21193:SF3">
    <property type="entry name" value="OXIDOREDUCTASE-LIKE DOMAIN-CONTAINING PROTEIN 1"/>
    <property type="match status" value="1"/>
</dbReference>
<proteinExistence type="predicted"/>